<dbReference type="Pfam" id="PF03746">
    <property type="entry name" value="LamB_YcsF"/>
    <property type="match status" value="1"/>
</dbReference>
<dbReference type="SUPFAM" id="SSF88713">
    <property type="entry name" value="Glycoside hydrolase/deacetylase"/>
    <property type="match status" value="1"/>
</dbReference>
<evidence type="ECO:0000313" key="1">
    <source>
        <dbReference type="EMBL" id="SEE23119.1"/>
    </source>
</evidence>
<gene>
    <name evidence="1" type="ORF">SAMN04490220_7076</name>
</gene>
<dbReference type="Proteomes" id="UP000183407">
    <property type="component" value="Unassembled WGS sequence"/>
</dbReference>
<organism evidence="1 2">
    <name type="scientific">Rhodococcus jostii</name>
    <dbReference type="NCBI Taxonomy" id="132919"/>
    <lineage>
        <taxon>Bacteria</taxon>
        <taxon>Bacillati</taxon>
        <taxon>Actinomycetota</taxon>
        <taxon>Actinomycetes</taxon>
        <taxon>Mycobacteriales</taxon>
        <taxon>Nocardiaceae</taxon>
        <taxon>Rhodococcus</taxon>
    </lineage>
</organism>
<reference evidence="2" key="1">
    <citation type="submission" date="2016-10" db="EMBL/GenBank/DDBJ databases">
        <authorList>
            <person name="Varghese N."/>
        </authorList>
    </citation>
    <scope>NUCLEOTIDE SEQUENCE [LARGE SCALE GENOMIC DNA]</scope>
    <source>
        <strain evidence="2">DSM 44719</strain>
    </source>
</reference>
<dbReference type="OrthoDB" id="9773478at2"/>
<accession>A0A1H5H5A4</accession>
<evidence type="ECO:0000313" key="2">
    <source>
        <dbReference type="Proteomes" id="UP000183407"/>
    </source>
</evidence>
<dbReference type="PANTHER" id="PTHR30292">
    <property type="entry name" value="UNCHARACTERIZED PROTEIN YBGL-RELATED"/>
    <property type="match status" value="1"/>
</dbReference>
<protein>
    <submittedName>
        <fullName evidence="1">UPF0271 protein</fullName>
    </submittedName>
</protein>
<dbReference type="NCBIfam" id="NF003816">
    <property type="entry name" value="PRK05406.1-5"/>
    <property type="match status" value="1"/>
</dbReference>
<sequence>MADKSLALVADLGESFGNYTIGDDDAVLDLVTMANVACGFHAGDPRVMERTVRACIERGVEIGAHPGYPDLVGFGRRAMACTEDEIRTDTLYQMGALSAFVKAQGGTLSHVNPHGRMGNLTVTDPVHARGVADAVAAFDPELIVVTQEGLLAEEARARGLRVALVFLADRGYEDDGTPVLRTKPGALLHDADEVAARTVRMAKEGVVRTVHGTDIPQECDLVLLHGDNAEAIVNANKLRSALVDAHVAVKPLREVLADKARAVTV</sequence>
<dbReference type="InterPro" id="IPR005501">
    <property type="entry name" value="LamB/YcsF/PxpA-like"/>
</dbReference>
<dbReference type="EMBL" id="FNTL01000004">
    <property type="protein sequence ID" value="SEE23119.1"/>
    <property type="molecule type" value="Genomic_DNA"/>
</dbReference>
<proteinExistence type="predicted"/>
<dbReference type="RefSeq" id="WP_073359383.1">
    <property type="nucleotide sequence ID" value="NZ_FNTL01000004.1"/>
</dbReference>
<dbReference type="Gene3D" id="3.20.20.370">
    <property type="entry name" value="Glycoside hydrolase/deacetylase"/>
    <property type="match status" value="1"/>
</dbReference>
<dbReference type="PANTHER" id="PTHR30292:SF0">
    <property type="entry name" value="5-OXOPROLINASE SUBUNIT A"/>
    <property type="match status" value="1"/>
</dbReference>
<dbReference type="CDD" id="cd10787">
    <property type="entry name" value="LamB_YcsF_like"/>
    <property type="match status" value="1"/>
</dbReference>
<dbReference type="AlphaFoldDB" id="A0A1H5H5A4"/>
<dbReference type="GO" id="GO:0005975">
    <property type="term" value="P:carbohydrate metabolic process"/>
    <property type="evidence" value="ECO:0007669"/>
    <property type="project" value="InterPro"/>
</dbReference>
<dbReference type="NCBIfam" id="NF003814">
    <property type="entry name" value="PRK05406.1-3"/>
    <property type="match status" value="1"/>
</dbReference>
<name>A0A1H5H5A4_RHOJO</name>
<dbReference type="InterPro" id="IPR011330">
    <property type="entry name" value="Glyco_hydro/deAcase_b/a-brl"/>
</dbReference>